<organism evidence="15 16">
    <name type="scientific">Janthinobacterium violaceinigrum</name>
    <dbReference type="NCBI Taxonomy" id="2654252"/>
    <lineage>
        <taxon>Bacteria</taxon>
        <taxon>Pseudomonadati</taxon>
        <taxon>Pseudomonadota</taxon>
        <taxon>Betaproteobacteria</taxon>
        <taxon>Burkholderiales</taxon>
        <taxon>Oxalobacteraceae</taxon>
        <taxon>Janthinobacterium</taxon>
    </lineage>
</organism>
<feature type="transmembrane region" description="Helical" evidence="14">
    <location>
        <begin position="422"/>
        <end position="439"/>
    </location>
</feature>
<comment type="pathway">
    <text evidence="2">Glycan biosynthesis; alginate biosynthesis.</text>
</comment>
<keyword evidence="16" id="KW-1185">Reference proteome</keyword>
<dbReference type="InterPro" id="IPR051085">
    <property type="entry name" value="MB_O-acyltransferase"/>
</dbReference>
<dbReference type="EMBL" id="WFLI01000053">
    <property type="protein sequence ID" value="KAB8059198.1"/>
    <property type="molecule type" value="Genomic_DNA"/>
</dbReference>
<dbReference type="PIRSF" id="PIRSF500217">
    <property type="entry name" value="AlgI"/>
    <property type="match status" value="1"/>
</dbReference>
<accession>A0A6I1HWZ4</accession>
<feature type="transmembrane region" description="Helical" evidence="14">
    <location>
        <begin position="81"/>
        <end position="101"/>
    </location>
</feature>
<evidence type="ECO:0000256" key="12">
    <source>
        <dbReference type="ARBA" id="ARBA00031030"/>
    </source>
</evidence>
<dbReference type="GO" id="GO:0016746">
    <property type="term" value="F:acyltransferase activity"/>
    <property type="evidence" value="ECO:0007669"/>
    <property type="project" value="UniProtKB-KW"/>
</dbReference>
<dbReference type="RefSeq" id="WP_152285052.1">
    <property type="nucleotide sequence ID" value="NZ_WFLI01000053.1"/>
</dbReference>
<evidence type="ECO:0000256" key="5">
    <source>
        <dbReference type="ARBA" id="ARBA00022475"/>
    </source>
</evidence>
<dbReference type="PANTHER" id="PTHR13285:SF23">
    <property type="entry name" value="TEICHOIC ACID D-ALANYLTRANSFERASE"/>
    <property type="match status" value="1"/>
</dbReference>
<dbReference type="InterPro" id="IPR028362">
    <property type="entry name" value="AlgI"/>
</dbReference>
<feature type="transmembrane region" description="Helical" evidence="14">
    <location>
        <begin position="460"/>
        <end position="477"/>
    </location>
</feature>
<dbReference type="PANTHER" id="PTHR13285">
    <property type="entry name" value="ACYLTRANSFERASE"/>
    <property type="match status" value="1"/>
</dbReference>
<dbReference type="Pfam" id="PF03062">
    <property type="entry name" value="MBOAT"/>
    <property type="match status" value="1"/>
</dbReference>
<keyword evidence="6 13" id="KW-0808">Transferase</keyword>
<evidence type="ECO:0000256" key="7">
    <source>
        <dbReference type="ARBA" id="ARBA00022692"/>
    </source>
</evidence>
<keyword evidence="10 13" id="KW-0472">Membrane</keyword>
<feature type="transmembrane region" description="Helical" evidence="14">
    <location>
        <begin position="6"/>
        <end position="23"/>
    </location>
</feature>
<evidence type="ECO:0000256" key="1">
    <source>
        <dbReference type="ARBA" id="ARBA00004651"/>
    </source>
</evidence>
<evidence type="ECO:0000256" key="6">
    <source>
        <dbReference type="ARBA" id="ARBA00022679"/>
    </source>
</evidence>
<keyword evidence="5 13" id="KW-1003">Cell membrane</keyword>
<evidence type="ECO:0000256" key="11">
    <source>
        <dbReference type="ARBA" id="ARBA00023315"/>
    </source>
</evidence>
<gene>
    <name evidence="15" type="ORF">GCN75_26710</name>
</gene>
<evidence type="ECO:0000256" key="14">
    <source>
        <dbReference type="SAM" id="Phobius"/>
    </source>
</evidence>
<comment type="similarity">
    <text evidence="3 13">Belongs to the membrane-bound acyltransferase family.</text>
</comment>
<proteinExistence type="inferred from homology"/>
<evidence type="ECO:0000256" key="13">
    <source>
        <dbReference type="PIRNR" id="PIRNR016636"/>
    </source>
</evidence>
<keyword evidence="7 14" id="KW-0812">Transmembrane</keyword>
<protein>
    <recommendedName>
        <fullName evidence="4">Probable alginate O-acetylase AlgI</fullName>
    </recommendedName>
    <alternativeName>
        <fullName evidence="12">Alginate biosynthesis protein AlgI</fullName>
    </alternativeName>
</protein>
<feature type="transmembrane region" description="Helical" evidence="14">
    <location>
        <begin position="52"/>
        <end position="69"/>
    </location>
</feature>
<dbReference type="Proteomes" id="UP000468717">
    <property type="component" value="Unassembled WGS sequence"/>
</dbReference>
<dbReference type="InterPro" id="IPR024194">
    <property type="entry name" value="Ac/AlaTfrase_AlgI/DltB"/>
</dbReference>
<comment type="subcellular location">
    <subcellularLocation>
        <location evidence="1">Cell membrane</location>
        <topology evidence="1">Multi-pass membrane protein</topology>
    </subcellularLocation>
</comment>
<feature type="transmembrane region" description="Helical" evidence="14">
    <location>
        <begin position="316"/>
        <end position="340"/>
    </location>
</feature>
<dbReference type="GO" id="GO:0042121">
    <property type="term" value="P:alginic acid biosynthetic process"/>
    <property type="evidence" value="ECO:0007669"/>
    <property type="project" value="UniProtKB-KW"/>
</dbReference>
<sequence>MLFNSFPFFLVFLPLALLGYFLLSKYSLRLSIIFLLFASVAFYSYWDVSYLPLLALSVCCNFAVGRAISQRKEQGRARSAKAWLIAGLAFNLSLLVFFKYFDFLLSNIAAVTGAPIAAIGITLPIGISFFTFTQIAYLVDCHAGKVKDYQPESYGLFVTYFPHLIAGPILHHKEMMPQFVAAESHRFSRGRLVVGLAFFTIGLFKKVILADGVARYVSPVFDLHHQHLSMLEAWAGTLAYTFQLYFDFSAYCDMAYGLSYMFGIILPINFNSPYKAASIIDFWRRWHITLSNFLRDYLYIPLGGNRQGAFQRYRNLLLTMLLGGLWHGANWTFIVWGMLHGIYLIVNHALRHLLGGYSNLGIRVAGSVVTFLAVVLAWVFFRASSVTVAFDVLRAMTGSTLTLPMQAGVLGMNRIMELGSCLWWLGACAAIAFCLPNAYQMLGRGLLREREAGLNGSRGTFLLGAMLTLCMLLLAISETRGVSEFLYFNF</sequence>
<keyword evidence="9 14" id="KW-1133">Transmembrane helix</keyword>
<name>A0A6I1HWZ4_9BURK</name>
<dbReference type="PIRSF" id="PIRSF016636">
    <property type="entry name" value="AlgI_DltB"/>
    <property type="match status" value="1"/>
</dbReference>
<keyword evidence="11 13" id="KW-0012">Acyltransferase</keyword>
<feature type="transmembrane region" description="Helical" evidence="14">
    <location>
        <begin position="190"/>
        <end position="208"/>
    </location>
</feature>
<feature type="transmembrane region" description="Helical" evidence="14">
    <location>
        <begin position="107"/>
        <end position="132"/>
    </location>
</feature>
<evidence type="ECO:0000256" key="10">
    <source>
        <dbReference type="ARBA" id="ARBA00023136"/>
    </source>
</evidence>
<dbReference type="AlphaFoldDB" id="A0A6I1HWZ4"/>
<evidence type="ECO:0000313" key="16">
    <source>
        <dbReference type="Proteomes" id="UP000468717"/>
    </source>
</evidence>
<dbReference type="InterPro" id="IPR004299">
    <property type="entry name" value="MBOAT_fam"/>
</dbReference>
<comment type="caution">
    <text evidence="15">The sequence shown here is derived from an EMBL/GenBank/DDBJ whole genome shotgun (WGS) entry which is preliminary data.</text>
</comment>
<evidence type="ECO:0000256" key="2">
    <source>
        <dbReference type="ARBA" id="ARBA00005182"/>
    </source>
</evidence>
<evidence type="ECO:0000256" key="4">
    <source>
        <dbReference type="ARBA" id="ARBA00016084"/>
    </source>
</evidence>
<feature type="transmembrane region" description="Helical" evidence="14">
    <location>
        <begin position="360"/>
        <end position="381"/>
    </location>
</feature>
<evidence type="ECO:0000256" key="3">
    <source>
        <dbReference type="ARBA" id="ARBA00010323"/>
    </source>
</evidence>
<evidence type="ECO:0000313" key="15">
    <source>
        <dbReference type="EMBL" id="KAB8059198.1"/>
    </source>
</evidence>
<feature type="transmembrane region" description="Helical" evidence="14">
    <location>
        <begin position="30"/>
        <end position="46"/>
    </location>
</feature>
<evidence type="ECO:0000256" key="8">
    <source>
        <dbReference type="ARBA" id="ARBA00022841"/>
    </source>
</evidence>
<dbReference type="GO" id="GO:0005886">
    <property type="term" value="C:plasma membrane"/>
    <property type="evidence" value="ECO:0007669"/>
    <property type="project" value="UniProtKB-SubCell"/>
</dbReference>
<reference evidence="15 16" key="1">
    <citation type="submission" date="2019-10" db="EMBL/GenBank/DDBJ databases">
        <title>Three novel species isolated from a subtropical stream in China.</title>
        <authorList>
            <person name="Lu H."/>
        </authorList>
    </citation>
    <scope>NUCLEOTIDE SEQUENCE [LARGE SCALE GENOMIC DNA]</scope>
    <source>
        <strain evidence="15 16">FT13W</strain>
    </source>
</reference>
<evidence type="ECO:0000256" key="9">
    <source>
        <dbReference type="ARBA" id="ARBA00022989"/>
    </source>
</evidence>
<keyword evidence="8" id="KW-0016">Alginate biosynthesis</keyword>